<dbReference type="EMBL" id="JAPNUD010000064">
    <property type="protein sequence ID" value="MDA0643336.1"/>
    <property type="molecule type" value="Genomic_DNA"/>
</dbReference>
<protein>
    <submittedName>
        <fullName evidence="3">Uncharacterized protein</fullName>
    </submittedName>
</protein>
<dbReference type="InterPro" id="IPR006311">
    <property type="entry name" value="TAT_signal"/>
</dbReference>
<dbReference type="RefSeq" id="WP_271277639.1">
    <property type="nucleotide sequence ID" value="NZ_BAABFD010000011.1"/>
</dbReference>
<reference evidence="3 4" key="1">
    <citation type="submission" date="2022-11" db="EMBL/GenBank/DDBJ databases">
        <title>Nonomuraea corallina sp. nov., a new species of the genus Nonomuraea isolated from sea side sediment in Thai sea.</title>
        <authorList>
            <person name="Ngamcharungchit C."/>
            <person name="Matsumoto A."/>
            <person name="Suriyachadkun C."/>
            <person name="Panbangred W."/>
            <person name="Inahashi Y."/>
            <person name="Intra B."/>
        </authorList>
    </citation>
    <scope>NUCLEOTIDE SEQUENCE [LARGE SCALE GENOMIC DNA]</scope>
    <source>
        <strain evidence="3 4">DSM 43553</strain>
    </source>
</reference>
<name>A0ABT4T1F3_9ACTN</name>
<keyword evidence="2" id="KW-1133">Transmembrane helix</keyword>
<evidence type="ECO:0000256" key="1">
    <source>
        <dbReference type="SAM" id="MobiDB-lite"/>
    </source>
</evidence>
<dbReference type="PROSITE" id="PS51318">
    <property type="entry name" value="TAT"/>
    <property type="match status" value="1"/>
</dbReference>
<organism evidence="3 4">
    <name type="scientific">Nonomuraea ferruginea</name>
    <dbReference type="NCBI Taxonomy" id="46174"/>
    <lineage>
        <taxon>Bacteria</taxon>
        <taxon>Bacillati</taxon>
        <taxon>Actinomycetota</taxon>
        <taxon>Actinomycetes</taxon>
        <taxon>Streptosporangiales</taxon>
        <taxon>Streptosporangiaceae</taxon>
        <taxon>Nonomuraea</taxon>
    </lineage>
</organism>
<feature type="region of interest" description="Disordered" evidence="1">
    <location>
        <begin position="1"/>
        <end position="30"/>
    </location>
</feature>
<gene>
    <name evidence="3" type="ORF">OUY24_22130</name>
</gene>
<evidence type="ECO:0000313" key="4">
    <source>
        <dbReference type="Proteomes" id="UP001212498"/>
    </source>
</evidence>
<proteinExistence type="predicted"/>
<dbReference type="Proteomes" id="UP001212498">
    <property type="component" value="Unassembled WGS sequence"/>
</dbReference>
<sequence>MTISDERSSILDQIPSANREPVDAVPSRVAATKPRPSRRGVFGLALGVATAAGLGALDLLPGSRPRSAAAAVYKTVWDTCKGFINASSVCVPSSAYYGSDNCTGSWHRDDGYSGTCVSINYTSYADSCAGRNAWRWTGGSTTSKRRKCSDGYRYVVACGASGSGQFSICRTTI</sequence>
<keyword evidence="2" id="KW-0812">Transmembrane</keyword>
<keyword evidence="2" id="KW-0472">Membrane</keyword>
<feature type="transmembrane region" description="Helical" evidence="2">
    <location>
        <begin position="41"/>
        <end position="60"/>
    </location>
</feature>
<evidence type="ECO:0000256" key="2">
    <source>
        <dbReference type="SAM" id="Phobius"/>
    </source>
</evidence>
<comment type="caution">
    <text evidence="3">The sequence shown here is derived from an EMBL/GenBank/DDBJ whole genome shotgun (WGS) entry which is preliminary data.</text>
</comment>
<evidence type="ECO:0000313" key="3">
    <source>
        <dbReference type="EMBL" id="MDA0643336.1"/>
    </source>
</evidence>
<keyword evidence="4" id="KW-1185">Reference proteome</keyword>
<accession>A0ABT4T1F3</accession>